<dbReference type="Gene3D" id="3.40.50.720">
    <property type="entry name" value="NAD(P)-binding Rossmann-like Domain"/>
    <property type="match status" value="2"/>
</dbReference>
<dbReference type="CDD" id="cd12187">
    <property type="entry name" value="LDH_like_1"/>
    <property type="match status" value="1"/>
</dbReference>
<evidence type="ECO:0000313" key="8">
    <source>
        <dbReference type="Proteomes" id="UP000807309"/>
    </source>
</evidence>
<dbReference type="InterPro" id="IPR029753">
    <property type="entry name" value="D-isomer_DH_CS"/>
</dbReference>
<dbReference type="RefSeq" id="WP_195035545.1">
    <property type="nucleotide sequence ID" value="NZ_JADLRE010000024.1"/>
</dbReference>
<dbReference type="InterPro" id="IPR058205">
    <property type="entry name" value="D-LDH-like"/>
</dbReference>
<keyword evidence="2 4" id="KW-0560">Oxidoreductase</keyword>
<keyword evidence="8" id="KW-1185">Reference proteome</keyword>
<evidence type="ECO:0000256" key="1">
    <source>
        <dbReference type="ARBA" id="ARBA00005854"/>
    </source>
</evidence>
<dbReference type="PANTHER" id="PTHR43026:SF1">
    <property type="entry name" value="2-HYDROXYACID DEHYDROGENASE HOMOLOG 1-RELATED"/>
    <property type="match status" value="1"/>
</dbReference>
<dbReference type="Proteomes" id="UP000807309">
    <property type="component" value="Unassembled WGS sequence"/>
</dbReference>
<dbReference type="SUPFAM" id="SSF52283">
    <property type="entry name" value="Formate/glycerate dehydrogenase catalytic domain-like"/>
    <property type="match status" value="1"/>
</dbReference>
<dbReference type="InterPro" id="IPR006140">
    <property type="entry name" value="D-isomer_DH_NAD-bd"/>
</dbReference>
<dbReference type="InterPro" id="IPR006139">
    <property type="entry name" value="D-isomer_2_OHA_DH_cat_dom"/>
</dbReference>
<evidence type="ECO:0000256" key="4">
    <source>
        <dbReference type="RuleBase" id="RU003719"/>
    </source>
</evidence>
<organism evidence="7 8">
    <name type="scientific">Nocardia abscessus</name>
    <dbReference type="NCBI Taxonomy" id="120957"/>
    <lineage>
        <taxon>Bacteria</taxon>
        <taxon>Bacillati</taxon>
        <taxon>Actinomycetota</taxon>
        <taxon>Actinomycetes</taxon>
        <taxon>Mycobacteriales</taxon>
        <taxon>Nocardiaceae</taxon>
        <taxon>Nocardia</taxon>
    </lineage>
</organism>
<gene>
    <name evidence="7" type="ORF">IU470_26615</name>
</gene>
<accession>A0ABS0CE83</accession>
<reference evidence="7 8" key="1">
    <citation type="submission" date="2020-10" db="EMBL/GenBank/DDBJ databases">
        <title>Identification of Nocardia species via Next-generation sequencing and recognition of intraspecies genetic diversity.</title>
        <authorList>
            <person name="Li P."/>
            <person name="Li P."/>
            <person name="Lu B."/>
        </authorList>
    </citation>
    <scope>NUCLEOTIDE SEQUENCE [LARGE SCALE GENOMIC DNA]</scope>
    <source>
        <strain evidence="7 8">N-11</strain>
    </source>
</reference>
<keyword evidence="3" id="KW-0520">NAD</keyword>
<dbReference type="InterPro" id="IPR036291">
    <property type="entry name" value="NAD(P)-bd_dom_sf"/>
</dbReference>
<comment type="caution">
    <text evidence="7">The sequence shown here is derived from an EMBL/GenBank/DDBJ whole genome shotgun (WGS) entry which is preliminary data.</text>
</comment>
<dbReference type="EMBL" id="JADLRE010000024">
    <property type="protein sequence ID" value="MBF6228667.1"/>
    <property type="molecule type" value="Genomic_DNA"/>
</dbReference>
<protein>
    <submittedName>
        <fullName evidence="7">Hydroxyacid dehydrogenase</fullName>
    </submittedName>
</protein>
<dbReference type="Pfam" id="PF00389">
    <property type="entry name" value="2-Hacid_dh"/>
    <property type="match status" value="1"/>
</dbReference>
<proteinExistence type="inferred from homology"/>
<evidence type="ECO:0000259" key="5">
    <source>
        <dbReference type="Pfam" id="PF00389"/>
    </source>
</evidence>
<dbReference type="SUPFAM" id="SSF51735">
    <property type="entry name" value="NAD(P)-binding Rossmann-fold domains"/>
    <property type="match status" value="1"/>
</dbReference>
<sequence length="334" mass="36421">MKIAIYEVEQWEHTACLRLHPEHELICSPVPLDTHTAAEAADADVLSTFIRSRLDADVLERFPKLQLVATRSTGYDHIDLGYCAAHGITVSNVPDYGDSTVAEHVFALILALARHLVDAVERTRRGGFSQAGLRGFELRGKTLGVIGTGRIGRRVIEIAGGFGMAVVAADLHPDHTLAERLGFRYADLDHTLAAADILTLHVPATADTVHLISDREFDLMKAGAVLINTARGRIVDLAALIRALTSGKVKAAGLDVLPEESVIQEEAEIFRDRALSPLELRTLVAEHVLFGFPNVLITPHNAYNTDEAVHRIIETTLHNIEAFARGKPRNTVAP</sequence>
<evidence type="ECO:0000256" key="2">
    <source>
        <dbReference type="ARBA" id="ARBA00023002"/>
    </source>
</evidence>
<dbReference type="Pfam" id="PF02826">
    <property type="entry name" value="2-Hacid_dh_C"/>
    <property type="match status" value="1"/>
</dbReference>
<comment type="similarity">
    <text evidence="1 4">Belongs to the D-isomer specific 2-hydroxyacid dehydrogenase family.</text>
</comment>
<evidence type="ECO:0000256" key="3">
    <source>
        <dbReference type="ARBA" id="ARBA00023027"/>
    </source>
</evidence>
<dbReference type="PANTHER" id="PTHR43026">
    <property type="entry name" value="2-HYDROXYACID DEHYDROGENASE HOMOLOG 1-RELATED"/>
    <property type="match status" value="1"/>
</dbReference>
<name>A0ABS0CE83_9NOCA</name>
<feature type="domain" description="D-isomer specific 2-hydroxyacid dehydrogenase catalytic" evidence="5">
    <location>
        <begin position="22"/>
        <end position="331"/>
    </location>
</feature>
<evidence type="ECO:0000259" key="6">
    <source>
        <dbReference type="Pfam" id="PF02826"/>
    </source>
</evidence>
<feature type="domain" description="D-isomer specific 2-hydroxyacid dehydrogenase NAD-binding" evidence="6">
    <location>
        <begin position="106"/>
        <end position="302"/>
    </location>
</feature>
<evidence type="ECO:0000313" key="7">
    <source>
        <dbReference type="EMBL" id="MBF6228667.1"/>
    </source>
</evidence>
<dbReference type="PROSITE" id="PS00671">
    <property type="entry name" value="D_2_HYDROXYACID_DH_3"/>
    <property type="match status" value="1"/>
</dbReference>